<accession>A0ABZ0RRQ5</accession>
<organism evidence="2 3">
    <name type="scientific">Coraliomargarita algicola</name>
    <dbReference type="NCBI Taxonomy" id="3092156"/>
    <lineage>
        <taxon>Bacteria</taxon>
        <taxon>Pseudomonadati</taxon>
        <taxon>Verrucomicrobiota</taxon>
        <taxon>Opitutia</taxon>
        <taxon>Puniceicoccales</taxon>
        <taxon>Coraliomargaritaceae</taxon>
        <taxon>Coraliomargarita</taxon>
    </lineage>
</organism>
<dbReference type="Pfam" id="PF19656">
    <property type="entry name" value="DUF6159"/>
    <property type="match status" value="1"/>
</dbReference>
<dbReference type="InterPro" id="IPR046157">
    <property type="entry name" value="DUF6159"/>
</dbReference>
<dbReference type="EMBL" id="CP138858">
    <property type="protein sequence ID" value="WPJ98172.1"/>
    <property type="molecule type" value="Genomic_DNA"/>
</dbReference>
<dbReference type="Proteomes" id="UP001324993">
    <property type="component" value="Chromosome"/>
</dbReference>
<feature type="transmembrane region" description="Helical" evidence="1">
    <location>
        <begin position="230"/>
        <end position="253"/>
    </location>
</feature>
<proteinExistence type="predicted"/>
<protein>
    <submittedName>
        <fullName evidence="2">DUF6159 family protein</fullName>
    </submittedName>
</protein>
<feature type="transmembrane region" description="Helical" evidence="1">
    <location>
        <begin position="146"/>
        <end position="170"/>
    </location>
</feature>
<evidence type="ECO:0000313" key="2">
    <source>
        <dbReference type="EMBL" id="WPJ98172.1"/>
    </source>
</evidence>
<feature type="transmembrane region" description="Helical" evidence="1">
    <location>
        <begin position="191"/>
        <end position="224"/>
    </location>
</feature>
<keyword evidence="3" id="KW-1185">Reference proteome</keyword>
<evidence type="ECO:0000313" key="3">
    <source>
        <dbReference type="Proteomes" id="UP001324993"/>
    </source>
</evidence>
<reference evidence="2 3" key="1">
    <citation type="submission" date="2023-11" db="EMBL/GenBank/DDBJ databases">
        <title>Coraliomargarita sp. nov., isolated from marine algae.</title>
        <authorList>
            <person name="Lee J.K."/>
            <person name="Baek J.H."/>
            <person name="Kim J.M."/>
            <person name="Choi D.G."/>
            <person name="Jeon C.O."/>
        </authorList>
    </citation>
    <scope>NUCLEOTIDE SEQUENCE [LARGE SCALE GENOMIC DNA]</scope>
    <source>
        <strain evidence="2 3">J2-16</strain>
    </source>
</reference>
<feature type="transmembrane region" description="Helical" evidence="1">
    <location>
        <begin position="70"/>
        <end position="102"/>
    </location>
</feature>
<keyword evidence="1" id="KW-1133">Transmembrane helix</keyword>
<sequence length="287" mass="31480">MFESLSRSWDFTKLSYGMLREHKHLTLFPVLSTAATFLVLASFILPLWQFGLFEEWSAAMDGTSEQPQDASMYITAFLFYFCNYFVIVFFNTALCACVMEILERGSAGVGFGLKFALRRIHSIFGWALISAVIGMLLKAIERNEKAGRFVAAILGSAWTAMTYFVVPIIVTDGVGPIEAFQRSMRTLKSTWGTALMGNFSLGTIAFLLMLPIFALGGLLFWFAFSNDSSALLVIAIMSTSLMVVVAVAATAAADGIFKAYLYTYATGRGLPDDVSAAEFAQAFRSKA</sequence>
<dbReference type="RefSeq" id="WP_319834975.1">
    <property type="nucleotide sequence ID" value="NZ_CP138858.1"/>
</dbReference>
<name>A0ABZ0RRQ5_9BACT</name>
<keyword evidence="1" id="KW-0472">Membrane</keyword>
<feature type="transmembrane region" description="Helical" evidence="1">
    <location>
        <begin position="25"/>
        <end position="50"/>
    </location>
</feature>
<gene>
    <name evidence="2" type="ORF">SH580_10720</name>
</gene>
<keyword evidence="1" id="KW-0812">Transmembrane</keyword>
<evidence type="ECO:0000256" key="1">
    <source>
        <dbReference type="SAM" id="Phobius"/>
    </source>
</evidence>
<feature type="transmembrane region" description="Helical" evidence="1">
    <location>
        <begin position="123"/>
        <end position="140"/>
    </location>
</feature>